<dbReference type="RefSeq" id="WP_033192242.1">
    <property type="nucleotide sequence ID" value="NZ_CP014334.2"/>
</dbReference>
<keyword evidence="3" id="KW-0347">Helicase</keyword>
<gene>
    <name evidence="7" type="ORF">NA23_08520</name>
</gene>
<dbReference type="Gene3D" id="1.10.486.10">
    <property type="entry name" value="PCRA, domain 4"/>
    <property type="match status" value="1"/>
</dbReference>
<keyword evidence="8" id="KW-1185">Reference proteome</keyword>
<evidence type="ECO:0000313" key="8">
    <source>
        <dbReference type="Proteomes" id="UP000093740"/>
    </source>
</evidence>
<dbReference type="Proteomes" id="UP000093740">
    <property type="component" value="Chromosome"/>
</dbReference>
<dbReference type="GO" id="GO:0005524">
    <property type="term" value="F:ATP binding"/>
    <property type="evidence" value="ECO:0007669"/>
    <property type="project" value="UniProtKB-KW"/>
</dbReference>
<organism evidence="7 8">
    <name type="scientific">Fervidobacterium islandicum</name>
    <dbReference type="NCBI Taxonomy" id="2423"/>
    <lineage>
        <taxon>Bacteria</taxon>
        <taxon>Thermotogati</taxon>
        <taxon>Thermotogota</taxon>
        <taxon>Thermotogae</taxon>
        <taxon>Thermotogales</taxon>
        <taxon>Fervidobacteriaceae</taxon>
        <taxon>Fervidobacterium</taxon>
    </lineage>
</organism>
<dbReference type="EMBL" id="CP014334">
    <property type="protein sequence ID" value="AMW33274.1"/>
    <property type="molecule type" value="Genomic_DNA"/>
</dbReference>
<keyword evidence="5" id="KW-0175">Coiled coil</keyword>
<evidence type="ECO:0000259" key="6">
    <source>
        <dbReference type="PROSITE" id="PS51217"/>
    </source>
</evidence>
<keyword evidence="4" id="KW-0067">ATP-binding</keyword>
<evidence type="ECO:0000256" key="5">
    <source>
        <dbReference type="SAM" id="Coils"/>
    </source>
</evidence>
<evidence type="ECO:0000256" key="4">
    <source>
        <dbReference type="ARBA" id="ARBA00022840"/>
    </source>
</evidence>
<keyword evidence="1" id="KW-0547">Nucleotide-binding</keyword>
<evidence type="ECO:0000256" key="1">
    <source>
        <dbReference type="ARBA" id="ARBA00022741"/>
    </source>
</evidence>
<dbReference type="Gene3D" id="3.40.50.300">
    <property type="entry name" value="P-loop containing nucleotide triphosphate hydrolases"/>
    <property type="match status" value="1"/>
</dbReference>
<proteinExistence type="predicted"/>
<evidence type="ECO:0000256" key="2">
    <source>
        <dbReference type="ARBA" id="ARBA00022801"/>
    </source>
</evidence>
<dbReference type="PROSITE" id="PS51217">
    <property type="entry name" value="UVRD_HELICASE_CTER"/>
    <property type="match status" value="1"/>
</dbReference>
<dbReference type="InterPro" id="IPR027417">
    <property type="entry name" value="P-loop_NTPase"/>
</dbReference>
<dbReference type="SUPFAM" id="SSF52540">
    <property type="entry name" value="P-loop containing nucleoside triphosphate hydrolases"/>
    <property type="match status" value="1"/>
</dbReference>
<dbReference type="GO" id="GO:0016787">
    <property type="term" value="F:hydrolase activity"/>
    <property type="evidence" value="ECO:0007669"/>
    <property type="project" value="UniProtKB-KW"/>
</dbReference>
<feature type="coiled-coil region" evidence="5">
    <location>
        <begin position="441"/>
        <end position="495"/>
    </location>
</feature>
<sequence length="1136" mass="133591">MTTKPDVKTNSKIAYVVPIDKSHFQFIANQIERIYEEDPLNFLFIGPSGFYVRQIADNVAKQLNKTINRDAFRVINQYVTEILRLNNYDAEVFDRDFYTIYVTDVIDKIQNDAKFSGDSQKQIILRTLSKSPTIIEYIVDLFEKIWELNLYGESGKTEAELTGTYALIHDIIQNPTTPFAEILNEVIRKMEESAEKLKGKKIYDPISVYRWYIDQAEYVEPGRKYLVLSGFFDIPPLMRKALMKMIDKAENVFFYVWQKPADFSFDQLDEVYGFLQSAGFEIRTDFCREKIVALEKLVNNVRRIKVPTENQLYQYNYVTSQVKKLLLQGEKPDDIAVVVPSSSIAKRLMEELSEAKIPYRYSGKIPITQSKIVQILTQPLETYFNEFRTEHLLAIIESPLIPDRKLTMDEVEDLFREFGYYSTNLTISILRDKEKLYEIFFRSLDKEIEETAKEKEEGEIEEDVYLDTIKRLEQLREFRKIVEKLFEILDEIEQNNGKTNFFNWYRGFILKYSKNFPGAFEKSENAKNSEHAVESREVSRSLGNEVNAFSKFVDTVNKLEDYIEKIVELGERTKIEGWKKIYRLLTVMLNSSGYRETFKSANVVDIVDLSNARFLSKKYKFFLEFTDDYYPSIERINPLLFKTNSERSKIYEMIEERERRSLILSILFSGESQFVVPLATNTGDMLVPSKYLSEFSDLKDEKEKFVPTLSDIYSEIDYEIERLKQQDLENKNKLDKVLKESEFILEERVNIKDISYNKINTYMKCPLQFYFQQVADLFYKPGATIENKRAINDGLIVHRVMRKFYEQFLEQTIFEVDVNQVMNWIEEEYRNFYFEGIYAYSIPRKLKVAEISEQLLPLLKSFVQDKKVINLKQRSISFYPDYLEEKSSESKSSKGEELISERILGLEKEFTAHYQGYSFVARVDRIDKVSVLTNEESKQKGKKNKTNDLDMKNDEGEGFAILDYKYARVRNSAIEQIMFYDWILQKSKDSTIDSADRVYFILFSLKPKEDKGKYTYEYEYAKRQHDGENAKIFLPAGKRGRISSYIPFDYQMFEKWLMELIGEISDEGRFVPVFLDSEMKSFVKLAMKEVKSKEIELAAPDGSKKTRNCRTYNSGNCPYEPICSMYEMYGVKLKKG</sequence>
<accession>A0AAI8CMN6</accession>
<dbReference type="KEGG" id="fia:NA23_08520"/>
<dbReference type="Pfam" id="PF12705">
    <property type="entry name" value="PDDEXK_1"/>
    <property type="match status" value="1"/>
</dbReference>
<reference evidence="7 8" key="1">
    <citation type="journal article" date="2015" name="Stand. Genomic Sci.">
        <title>Genome sequence of a native-feather degrading extremely thermophilic Eubacterium, Fervidobacterium islandicum AW-1.</title>
        <authorList>
            <person name="Lee Y.J."/>
            <person name="Jeong H."/>
            <person name="Park G.S."/>
            <person name="Kwak Y."/>
            <person name="Lee S.J."/>
            <person name="Lee S.J."/>
            <person name="Park M.K."/>
            <person name="Kim J.Y."/>
            <person name="Kang H.K."/>
            <person name="Shin J.H."/>
            <person name="Lee D.W."/>
        </authorList>
    </citation>
    <scope>NUCLEOTIDE SEQUENCE [LARGE SCALE GENOMIC DNA]</scope>
    <source>
        <strain evidence="7 8">AW-1</strain>
    </source>
</reference>
<dbReference type="InterPro" id="IPR038726">
    <property type="entry name" value="PDDEXK_AddAB-type"/>
</dbReference>
<name>A0AAI8CMN6_FERIS</name>
<feature type="domain" description="UvrD-like helicase C-terminal" evidence="6">
    <location>
        <begin position="272"/>
        <end position="543"/>
    </location>
</feature>
<dbReference type="InterPro" id="IPR014017">
    <property type="entry name" value="DNA_helicase_UvrD-like_C"/>
</dbReference>
<evidence type="ECO:0000313" key="7">
    <source>
        <dbReference type="EMBL" id="AMW33274.1"/>
    </source>
</evidence>
<keyword evidence="2" id="KW-0378">Hydrolase</keyword>
<dbReference type="AlphaFoldDB" id="A0AAI8CMN6"/>
<dbReference type="GO" id="GO:0004386">
    <property type="term" value="F:helicase activity"/>
    <property type="evidence" value="ECO:0007669"/>
    <property type="project" value="UniProtKB-KW"/>
</dbReference>
<evidence type="ECO:0000256" key="3">
    <source>
        <dbReference type="ARBA" id="ARBA00022806"/>
    </source>
</evidence>
<protein>
    <submittedName>
        <fullName evidence="7">PD-(D/E)XK nuclease family protein</fullName>
    </submittedName>
</protein>